<name>A0A1F2P9L4_9EURY</name>
<reference evidence="1" key="1">
    <citation type="submission" date="2016-05" db="EMBL/GenBank/DDBJ databases">
        <title>Microbial consortia oxidize butane by reversing methanogenesis.</title>
        <authorList>
            <person name="Laso-Perez R."/>
            <person name="Richter M."/>
            <person name="Wegener G."/>
            <person name="Musat F."/>
        </authorList>
    </citation>
    <scope>NUCLEOTIDE SEQUENCE [LARGE SCALE GENOMIC DNA]</scope>
    <source>
        <strain evidence="1">BOX2</strain>
    </source>
</reference>
<proteinExistence type="predicted"/>
<sequence length="35" mass="3933">MGGILPDEKDEILMMIDTAIRRGESSLKPEFLRGL</sequence>
<evidence type="ECO:0000313" key="2">
    <source>
        <dbReference type="Proteomes" id="UP000186940"/>
    </source>
</evidence>
<dbReference type="EMBL" id="LYOS01000002">
    <property type="protein sequence ID" value="OFV67903.1"/>
    <property type="molecule type" value="Genomic_DNA"/>
</dbReference>
<keyword evidence="2" id="KW-1185">Reference proteome</keyword>
<protein>
    <submittedName>
        <fullName evidence="1">Uncharacterized protein</fullName>
    </submittedName>
</protein>
<evidence type="ECO:0000313" key="1">
    <source>
        <dbReference type="EMBL" id="OFV67903.1"/>
    </source>
</evidence>
<accession>A0A1F2P9L4</accession>
<organism evidence="1 2">
    <name type="scientific">Candidatus Syntropharchaeum caldarium</name>
    <dbReference type="NCBI Taxonomy" id="1838285"/>
    <lineage>
        <taxon>Archaea</taxon>
        <taxon>Methanobacteriati</taxon>
        <taxon>Methanobacteriota</taxon>
        <taxon>Stenosarchaea group</taxon>
        <taxon>Methanomicrobia</taxon>
        <taxon>Methanosarcinales</taxon>
        <taxon>ANME-2 cluster</taxon>
        <taxon>Candidatus Syntropharchaeum</taxon>
    </lineage>
</organism>
<dbReference type="AlphaFoldDB" id="A0A1F2P9L4"/>
<dbReference type="Proteomes" id="UP000186940">
    <property type="component" value="Unassembled WGS sequence"/>
</dbReference>
<comment type="caution">
    <text evidence="1">The sequence shown here is derived from an EMBL/GenBank/DDBJ whole genome shotgun (WGS) entry which is preliminary data.</text>
</comment>
<gene>
    <name evidence="1" type="ORF">SCAL_000543</name>
</gene>